<protein>
    <submittedName>
        <fullName evidence="3">2,3,4,5-tetrahydropyridine-2,6-dicarboxylate N-succinyltransferase</fullName>
    </submittedName>
</protein>
<evidence type="ECO:0000313" key="4">
    <source>
        <dbReference type="Proteomes" id="UP001293791"/>
    </source>
</evidence>
<dbReference type="InterPro" id="IPR037133">
    <property type="entry name" value="THP_succinylTrfase_N_sf"/>
</dbReference>
<proteinExistence type="inferred from homology"/>
<dbReference type="Pfam" id="PF14805">
    <property type="entry name" value="THDPS_N_2"/>
    <property type="match status" value="1"/>
</dbReference>
<comment type="caution">
    <text evidence="3">The sequence shown here is derived from an EMBL/GenBank/DDBJ whole genome shotgun (WGS) entry which is preliminary data.</text>
</comment>
<comment type="similarity">
    <text evidence="1">Belongs to the transferase hexapeptide repeat family.</text>
</comment>
<dbReference type="PANTHER" id="PTHR43300">
    <property type="entry name" value="ACETYLTRANSFERASE"/>
    <property type="match status" value="1"/>
</dbReference>
<reference evidence="3 4" key="1">
    <citation type="submission" date="2023-02" db="EMBL/GenBank/DDBJ databases">
        <title>Host association and intracellularity evolved multiple times independently in the Rickettsiales.</title>
        <authorList>
            <person name="Castelli M."/>
            <person name="Nardi T."/>
            <person name="Gammuto L."/>
            <person name="Bellinzona G."/>
            <person name="Sabaneyeva E."/>
            <person name="Potekhin A."/>
            <person name="Serra V."/>
            <person name="Petroni G."/>
            <person name="Sassera D."/>
        </authorList>
    </citation>
    <scope>NUCLEOTIDE SEQUENCE [LARGE SCALE GENOMIC DNA]</scope>
    <source>
        <strain evidence="3 4">BOD18</strain>
    </source>
</reference>
<dbReference type="SUPFAM" id="SSF51161">
    <property type="entry name" value="Trimeric LpxA-like enzymes"/>
    <property type="match status" value="1"/>
</dbReference>
<dbReference type="Pfam" id="PF00132">
    <property type="entry name" value="Hexapep"/>
    <property type="match status" value="1"/>
</dbReference>
<evidence type="ECO:0000259" key="2">
    <source>
        <dbReference type="Pfam" id="PF14805"/>
    </source>
</evidence>
<dbReference type="RefSeq" id="WP_322497206.1">
    <property type="nucleotide sequence ID" value="NZ_JARGYT010000001.1"/>
</dbReference>
<dbReference type="InterPro" id="IPR011004">
    <property type="entry name" value="Trimer_LpxA-like_sf"/>
</dbReference>
<dbReference type="InterPro" id="IPR001451">
    <property type="entry name" value="Hexapep"/>
</dbReference>
<dbReference type="Gene3D" id="1.10.166.10">
    <property type="entry name" value="Tetrahydrodipicolinate-N-succinyltransferase, N-terminal domain"/>
    <property type="match status" value="1"/>
</dbReference>
<keyword evidence="4" id="KW-1185">Reference proteome</keyword>
<dbReference type="PANTHER" id="PTHR43300:SF10">
    <property type="entry name" value="2,3,4,5-TETRAHYDROPYRIDINE-2,6-DICARBOXYLATE N-ACETYLTRANSFERASE"/>
    <property type="match status" value="1"/>
</dbReference>
<dbReference type="NCBIfam" id="NF008808">
    <property type="entry name" value="PRK11830.1"/>
    <property type="match status" value="1"/>
</dbReference>
<feature type="domain" description="Tetrahydrodipicolinate-N-succinyltransferase chain A" evidence="2">
    <location>
        <begin position="19"/>
        <end position="63"/>
    </location>
</feature>
<evidence type="ECO:0000313" key="3">
    <source>
        <dbReference type="EMBL" id="MDZ5761693.1"/>
    </source>
</evidence>
<dbReference type="InterPro" id="IPR023180">
    <property type="entry name" value="THP_succinylTrfase_dom1"/>
</dbReference>
<accession>A0ABU5L6E4</accession>
<gene>
    <name evidence="3" type="ORF">Cyrtocomes_00050</name>
</gene>
<name>A0ABU5L6E4_9RICK</name>
<dbReference type="InterPro" id="IPR050179">
    <property type="entry name" value="Trans_hexapeptide_repeat"/>
</dbReference>
<organism evidence="3 4">
    <name type="scientific">Candidatus Cyrtobacter comes</name>
    <dbReference type="NCBI Taxonomy" id="675776"/>
    <lineage>
        <taxon>Bacteria</taxon>
        <taxon>Pseudomonadati</taxon>
        <taxon>Pseudomonadota</taxon>
        <taxon>Alphaproteobacteria</taxon>
        <taxon>Rickettsiales</taxon>
        <taxon>Candidatus Midichloriaceae</taxon>
        <taxon>Candidatus Cyrtobacter</taxon>
    </lineage>
</organism>
<dbReference type="EMBL" id="JARGYT010000001">
    <property type="protein sequence ID" value="MDZ5761693.1"/>
    <property type="molecule type" value="Genomic_DNA"/>
</dbReference>
<dbReference type="CDD" id="cd03350">
    <property type="entry name" value="LbH_THP_succinylT"/>
    <property type="match status" value="1"/>
</dbReference>
<sequence>MEDLKTLINKILKKDSFLDNERQLIYDVIDKLDYGILSIVENKKGKWYVNDHLRKAILLYFKIRNNCIVVQSAQKFFDKIPLKFQNWSESDFTQKKLRVVPGAVVRYSAYLGENVVIMPSFINVGARIESGTMIDSGSTIGSCAYIGKNCHISSGSTIAGVLEPESAAPVIIEDEVFIGANSSISEGVRVCRGAVLASGVSISSSTKIYDRESNMILNEPVVPEFSVVVPGFINVEGPCVTQSAIIVKRVDEKTRSKTGINELLRYT</sequence>
<dbReference type="Gene3D" id="2.160.10.10">
    <property type="entry name" value="Hexapeptide repeat proteins"/>
    <property type="match status" value="1"/>
</dbReference>
<dbReference type="Pfam" id="PF14602">
    <property type="entry name" value="Hexapep_2"/>
    <property type="match status" value="1"/>
</dbReference>
<evidence type="ECO:0000256" key="1">
    <source>
        <dbReference type="ARBA" id="ARBA00007274"/>
    </source>
</evidence>
<dbReference type="Proteomes" id="UP001293791">
    <property type="component" value="Unassembled WGS sequence"/>
</dbReference>